<gene>
    <name evidence="2" type="ORF">SLEP1_g9597</name>
</gene>
<evidence type="ECO:0000313" key="3">
    <source>
        <dbReference type="Proteomes" id="UP001054252"/>
    </source>
</evidence>
<feature type="chain" id="PRO_5043730608" description="Protein E6-like" evidence="1">
    <location>
        <begin position="18"/>
        <end position="253"/>
    </location>
</feature>
<feature type="signal peptide" evidence="1">
    <location>
        <begin position="1"/>
        <end position="17"/>
    </location>
</feature>
<evidence type="ECO:0000256" key="1">
    <source>
        <dbReference type="SAM" id="SignalP"/>
    </source>
</evidence>
<evidence type="ECO:0000313" key="2">
    <source>
        <dbReference type="EMBL" id="GKU96356.1"/>
    </source>
</evidence>
<dbReference type="PANTHER" id="PTHR35274:SF5">
    <property type="entry name" value="PROTEIN E6-LIKE"/>
    <property type="match status" value="1"/>
</dbReference>
<organism evidence="2 3">
    <name type="scientific">Rubroshorea leprosula</name>
    <dbReference type="NCBI Taxonomy" id="152421"/>
    <lineage>
        <taxon>Eukaryota</taxon>
        <taxon>Viridiplantae</taxon>
        <taxon>Streptophyta</taxon>
        <taxon>Embryophyta</taxon>
        <taxon>Tracheophyta</taxon>
        <taxon>Spermatophyta</taxon>
        <taxon>Magnoliopsida</taxon>
        <taxon>eudicotyledons</taxon>
        <taxon>Gunneridae</taxon>
        <taxon>Pentapetalae</taxon>
        <taxon>rosids</taxon>
        <taxon>malvids</taxon>
        <taxon>Malvales</taxon>
        <taxon>Dipterocarpaceae</taxon>
        <taxon>Rubroshorea</taxon>
    </lineage>
</organism>
<keyword evidence="3" id="KW-1185">Reference proteome</keyword>
<keyword evidence="1" id="KW-0732">Signal</keyword>
<reference evidence="2 3" key="1">
    <citation type="journal article" date="2021" name="Commun. Biol.">
        <title>The genome of Shorea leprosula (Dipterocarpaceae) highlights the ecological relevance of drought in aseasonal tropical rainforests.</title>
        <authorList>
            <person name="Ng K.K.S."/>
            <person name="Kobayashi M.J."/>
            <person name="Fawcett J.A."/>
            <person name="Hatakeyama M."/>
            <person name="Paape T."/>
            <person name="Ng C.H."/>
            <person name="Ang C.C."/>
            <person name="Tnah L.H."/>
            <person name="Lee C.T."/>
            <person name="Nishiyama T."/>
            <person name="Sese J."/>
            <person name="O'Brien M.J."/>
            <person name="Copetti D."/>
            <person name="Mohd Noor M.I."/>
            <person name="Ong R.C."/>
            <person name="Putra M."/>
            <person name="Sireger I.Z."/>
            <person name="Indrioko S."/>
            <person name="Kosugi Y."/>
            <person name="Izuno A."/>
            <person name="Isagi Y."/>
            <person name="Lee S.L."/>
            <person name="Shimizu K.K."/>
        </authorList>
    </citation>
    <scope>NUCLEOTIDE SEQUENCE [LARGE SCALE GENOMIC DNA]</scope>
    <source>
        <strain evidence="2">214</strain>
    </source>
</reference>
<proteinExistence type="predicted"/>
<comment type="caution">
    <text evidence="2">The sequence shown here is derived from an EMBL/GenBank/DDBJ whole genome shotgun (WGS) entry which is preliminary data.</text>
</comment>
<dbReference type="AlphaFoldDB" id="A0AAV5I9Y1"/>
<evidence type="ECO:0008006" key="4">
    <source>
        <dbReference type="Google" id="ProtNLM"/>
    </source>
</evidence>
<dbReference type="EMBL" id="BPVZ01000010">
    <property type="protein sequence ID" value="GKU96356.1"/>
    <property type="molecule type" value="Genomic_DNA"/>
</dbReference>
<sequence>MSFLFLVILSSFLQIQARESKFFSKITHASISTTILPPTEAPTPYPATAPAPAPVTKSYYGLFGPGSGLVIPEKETTNTPTTTNDDNDLLDEELVGESYQTGYQNKNYNYNNGYTTKEVTTDNYNYNNGYTTTPATTNNYNYNNGYTAATTTTTGNKYMNNGNAENYKNSRYTASNYNNNGYESERQGLSDTRFVEGGKYYYDVKNENNYPNYGYEAARGGVRNQGYFGSTQNSNEFNTMEEYYQENQEEFVP</sequence>
<accession>A0AAV5I9Y1</accession>
<dbReference type="PANTHER" id="PTHR35274">
    <property type="entry name" value="E6-LIKE PROTEIN"/>
    <property type="match status" value="1"/>
</dbReference>
<protein>
    <recommendedName>
        <fullName evidence="4">Protein E6-like</fullName>
    </recommendedName>
</protein>
<name>A0AAV5I9Y1_9ROSI</name>
<dbReference type="InterPro" id="IPR040290">
    <property type="entry name" value="Prot_E6-like"/>
</dbReference>
<dbReference type="Proteomes" id="UP001054252">
    <property type="component" value="Unassembled WGS sequence"/>
</dbReference>